<organism evidence="1 2">
    <name type="scientific">Siccirubricoccus deserti</name>
    <dbReference type="NCBI Taxonomy" id="2013562"/>
    <lineage>
        <taxon>Bacteria</taxon>
        <taxon>Pseudomonadati</taxon>
        <taxon>Pseudomonadota</taxon>
        <taxon>Alphaproteobacteria</taxon>
        <taxon>Acetobacterales</taxon>
        <taxon>Roseomonadaceae</taxon>
        <taxon>Siccirubricoccus</taxon>
    </lineage>
</organism>
<comment type="caution">
    <text evidence="1">The sequence shown here is derived from an EMBL/GenBank/DDBJ whole genome shotgun (WGS) entry which is preliminary data.</text>
</comment>
<evidence type="ECO:0000313" key="1">
    <source>
        <dbReference type="EMBL" id="MBC4017143.1"/>
    </source>
</evidence>
<gene>
    <name evidence="1" type="ORF">H7965_17665</name>
</gene>
<protein>
    <submittedName>
        <fullName evidence="1">Uncharacterized protein</fullName>
    </submittedName>
</protein>
<name>A0A9X0UEU4_9PROT</name>
<dbReference type="RefSeq" id="WP_186771904.1">
    <property type="nucleotide sequence ID" value="NZ_JACOMF010000023.1"/>
</dbReference>
<proteinExistence type="predicted"/>
<dbReference type="AlphaFoldDB" id="A0A9X0UEU4"/>
<sequence length="327" mass="32586">MQRLVSIPRRGLALGLGLWAVAPQRAVAMLPGAAVLFVPGPEDGPLSHWATRLAAALARGATTAVALTPMVLGGPDGVTAANRFATEAAPDGRALLVLPGAALHARLVGDPRARYDGAGWMTVCGAEGAAVVAGRNPMAAPGGAPLRLALPAADHPAAAGLLACDLMGVAAVGVLGLSGAEAEAALAQGAVDAILLQGPAVPARLAALGLQPWFSLDAAGGRDPGLPGLPSAVEAATAGPPALRAALAAAATHARLQAAVMLPALTPGNLVALWRAAAQRWLEEGRAELSAGLWPLSGAGHPSLAVPPDAVLAYRAWLARRLGWRGD</sequence>
<keyword evidence="2" id="KW-1185">Reference proteome</keyword>
<accession>A0A9X0UEU4</accession>
<dbReference type="Proteomes" id="UP000600101">
    <property type="component" value="Unassembled WGS sequence"/>
</dbReference>
<dbReference type="EMBL" id="JACOMF010000023">
    <property type="protein sequence ID" value="MBC4017143.1"/>
    <property type="molecule type" value="Genomic_DNA"/>
</dbReference>
<reference evidence="1" key="1">
    <citation type="submission" date="2020-08" db="EMBL/GenBank/DDBJ databases">
        <authorList>
            <person name="Hu Y."/>
            <person name="Nguyen S.V."/>
            <person name="Li F."/>
            <person name="Fanning S."/>
        </authorList>
    </citation>
    <scope>NUCLEOTIDE SEQUENCE</scope>
    <source>
        <strain evidence="1">SYSU D8009</strain>
    </source>
</reference>
<evidence type="ECO:0000313" key="2">
    <source>
        <dbReference type="Proteomes" id="UP000600101"/>
    </source>
</evidence>